<keyword evidence="3" id="KW-1185">Reference proteome</keyword>
<comment type="similarity">
    <text evidence="1">Belongs to the LOR family.</text>
</comment>
<dbReference type="InterPro" id="IPR007612">
    <property type="entry name" value="LOR"/>
</dbReference>
<evidence type="ECO:0000256" key="1">
    <source>
        <dbReference type="ARBA" id="ARBA00005437"/>
    </source>
</evidence>
<dbReference type="PANTHER" id="PTHR31087:SF58">
    <property type="entry name" value="OS07G0230700 PROTEIN"/>
    <property type="match status" value="1"/>
</dbReference>
<dbReference type="PANTHER" id="PTHR31087">
    <property type="match status" value="1"/>
</dbReference>
<dbReference type="SUPFAM" id="SSF54518">
    <property type="entry name" value="Tubby C-terminal domain-like"/>
    <property type="match status" value="2"/>
</dbReference>
<dbReference type="Gene3D" id="2.40.160.200">
    <property type="entry name" value="LURP1-related"/>
    <property type="match status" value="1"/>
</dbReference>
<proteinExistence type="inferred from homology"/>
<sequence>MSSPSSQFAAPSGAIVGPCFCVPDPIDLTFFIDAASLNCDHLAVTDINGNVVFKVEAHKWSLRNKQVVVDASGKPVISMQQKVHLLISASLPSFCKVQDVDSGRRVMQLSSIHDRWQVFKGNSSDPQHLLFSVKRSSALQFKTELDVFLAANTEEEVCDFKIKGSFRKRSFTVYKGDSSMVIAQMSKEYILVNGLVSKDAFEVEAHKWSLRNKQVVVDASGKPVISMQQKLRSIHDRWQVFKGDSSDPKDLLFSVRRSSALQFKTELDVFLAANTEEEVCDFKMKGSYCKRSCTVHKGDSSTVVAQMSKEYKFVNSSVSKDAFGVAISPNTDHSFIAALLIIQHELHKEHAETSGEIVGGISDGIFQGLAAALGGS</sequence>
<dbReference type="Pfam" id="PF04525">
    <property type="entry name" value="LOR"/>
    <property type="match status" value="1"/>
</dbReference>
<evidence type="ECO:0000313" key="2">
    <source>
        <dbReference type="EMBL" id="THU56923.1"/>
    </source>
</evidence>
<accession>A0A4S8J5Y5</accession>
<dbReference type="STRING" id="52838.A0A4S8J5Y5"/>
<evidence type="ECO:0000313" key="3">
    <source>
        <dbReference type="Proteomes" id="UP000317650"/>
    </source>
</evidence>
<comment type="caution">
    <text evidence="2">The sequence shown here is derived from an EMBL/GenBank/DDBJ whole genome shotgun (WGS) entry which is preliminary data.</text>
</comment>
<gene>
    <name evidence="2" type="ORF">C4D60_Mb11t22320</name>
</gene>
<dbReference type="InterPro" id="IPR038595">
    <property type="entry name" value="LOR_sf"/>
</dbReference>
<organism evidence="2 3">
    <name type="scientific">Musa balbisiana</name>
    <name type="common">Banana</name>
    <dbReference type="NCBI Taxonomy" id="52838"/>
    <lineage>
        <taxon>Eukaryota</taxon>
        <taxon>Viridiplantae</taxon>
        <taxon>Streptophyta</taxon>
        <taxon>Embryophyta</taxon>
        <taxon>Tracheophyta</taxon>
        <taxon>Spermatophyta</taxon>
        <taxon>Magnoliopsida</taxon>
        <taxon>Liliopsida</taxon>
        <taxon>Zingiberales</taxon>
        <taxon>Musaceae</taxon>
        <taxon>Musa</taxon>
    </lineage>
</organism>
<dbReference type="InterPro" id="IPR025659">
    <property type="entry name" value="Tubby-like_C"/>
</dbReference>
<dbReference type="EMBL" id="PYDT01000007">
    <property type="protein sequence ID" value="THU56923.1"/>
    <property type="molecule type" value="Genomic_DNA"/>
</dbReference>
<name>A0A4S8J5Y5_MUSBA</name>
<reference evidence="2 3" key="1">
    <citation type="journal article" date="2019" name="Nat. Plants">
        <title>Genome sequencing of Musa balbisiana reveals subgenome evolution and function divergence in polyploid bananas.</title>
        <authorList>
            <person name="Yao X."/>
        </authorList>
    </citation>
    <scope>NUCLEOTIDE SEQUENCE [LARGE SCALE GENOMIC DNA]</scope>
    <source>
        <strain evidence="3">cv. DH-PKW</strain>
        <tissue evidence="2">Leaves</tissue>
    </source>
</reference>
<protein>
    <submittedName>
        <fullName evidence="2">Uncharacterized protein</fullName>
    </submittedName>
</protein>
<dbReference type="AlphaFoldDB" id="A0A4S8J5Y5"/>
<dbReference type="Proteomes" id="UP000317650">
    <property type="component" value="Chromosome 11"/>
</dbReference>